<sequence length="379" mass="39010">MSPLSSPLRRVAAAVAGVAVAATLAPAAAAAPVAPGAPLRISPADPSLPGIPDEFDTFACSQGVSGEVRRQDGTTGPVMLTAAHCVNSLHPEMPFAAEVKVPKHGGDQVVGTRGASGGPMAENAEVSSVDSTVELFTSQDWAVVDLDPAVPTSRLSESIDYHGNPSGHGVAMTGVRDYRNVPGGQVRVDNFGQPICKDGMVSGRSCGVQIARTQHAVFSWGLSYASGDSGGNNFDPNTGEVIGVTSQGVGPFGRTQTADAALQDAYDIPDGQVNDHFTLPESAAPHDTDFRALEQDGSQALGWMEHNGYAAAETAAPGEQSTQEPAAPASVQQHTDQLLEHVQSGDVDAALDTARHAVDAALGDAQAQWSDALPAPLHF</sequence>
<proteinExistence type="predicted"/>
<organism evidence="4 5">
    <name type="scientific">Corynebacterium maris DSM 45190</name>
    <dbReference type="NCBI Taxonomy" id="1224163"/>
    <lineage>
        <taxon>Bacteria</taxon>
        <taxon>Bacillati</taxon>
        <taxon>Actinomycetota</taxon>
        <taxon>Actinomycetes</taxon>
        <taxon>Mycobacteriales</taxon>
        <taxon>Corynebacteriaceae</taxon>
        <taxon>Corynebacterium</taxon>
    </lineage>
</organism>
<name>S5TLL2_9CORY</name>
<feature type="region of interest" description="Disordered" evidence="1">
    <location>
        <begin position="313"/>
        <end position="335"/>
    </location>
</feature>
<evidence type="ECO:0000313" key="5">
    <source>
        <dbReference type="Proteomes" id="UP000015388"/>
    </source>
</evidence>
<dbReference type="GO" id="GO:0006508">
    <property type="term" value="P:proteolysis"/>
    <property type="evidence" value="ECO:0007669"/>
    <property type="project" value="InterPro"/>
</dbReference>
<gene>
    <name evidence="4" type="ORF">B841_10480</name>
</gene>
<dbReference type="STRING" id="1224163.B841_10480"/>
<reference evidence="4 5" key="1">
    <citation type="submission" date="2012-11" db="EMBL/GenBank/DDBJ databases">
        <title>The complete genome sequence of Corynebacterium maris Coryn-1 (=DSM 45190).</title>
        <authorList>
            <person name="Schaffert L."/>
            <person name="Albersmeier A."/>
            <person name="Kalinowski J."/>
            <person name="Ruckert C."/>
        </authorList>
    </citation>
    <scope>NUCLEOTIDE SEQUENCE [LARGE SCALE GENOMIC DNA]</scope>
    <source>
        <strain evidence="5">Coryn-1</strain>
    </source>
</reference>
<dbReference type="PROSITE" id="PS00134">
    <property type="entry name" value="TRYPSIN_HIS"/>
    <property type="match status" value="1"/>
</dbReference>
<dbReference type="InterPro" id="IPR009003">
    <property type="entry name" value="Peptidase_S1_PA"/>
</dbReference>
<dbReference type="Pfam" id="PF00089">
    <property type="entry name" value="Trypsin"/>
    <property type="match status" value="1"/>
</dbReference>
<evidence type="ECO:0000313" key="4">
    <source>
        <dbReference type="EMBL" id="AGS35568.1"/>
    </source>
</evidence>
<feature type="domain" description="Peptidase S1" evidence="3">
    <location>
        <begin position="79"/>
        <end position="250"/>
    </location>
</feature>
<dbReference type="RefSeq" id="WP_020935501.1">
    <property type="nucleotide sequence ID" value="NC_021915.1"/>
</dbReference>
<dbReference type="InterPro" id="IPR018114">
    <property type="entry name" value="TRYPSIN_HIS"/>
</dbReference>
<dbReference type="Proteomes" id="UP000015388">
    <property type="component" value="Chromosome"/>
</dbReference>
<keyword evidence="2" id="KW-0732">Signal</keyword>
<protein>
    <recommendedName>
        <fullName evidence="3">Peptidase S1 domain-containing protein</fullName>
    </recommendedName>
</protein>
<dbReference type="GO" id="GO:0004252">
    <property type="term" value="F:serine-type endopeptidase activity"/>
    <property type="evidence" value="ECO:0007669"/>
    <property type="project" value="InterPro"/>
</dbReference>
<dbReference type="InterPro" id="IPR001254">
    <property type="entry name" value="Trypsin_dom"/>
</dbReference>
<feature type="chain" id="PRO_5004532861" description="Peptidase S1 domain-containing protein" evidence="2">
    <location>
        <begin position="31"/>
        <end position="379"/>
    </location>
</feature>
<dbReference type="AlphaFoldDB" id="S5TLL2"/>
<dbReference type="eggNOG" id="ENOG5031YKC">
    <property type="taxonomic scope" value="Bacteria"/>
</dbReference>
<dbReference type="EMBL" id="CP003924">
    <property type="protein sequence ID" value="AGS35568.1"/>
    <property type="molecule type" value="Genomic_DNA"/>
</dbReference>
<accession>S5TLL2</accession>
<evidence type="ECO:0000256" key="1">
    <source>
        <dbReference type="SAM" id="MobiDB-lite"/>
    </source>
</evidence>
<dbReference type="PATRIC" id="fig|1224163.3.peg.2114"/>
<dbReference type="SUPFAM" id="SSF50494">
    <property type="entry name" value="Trypsin-like serine proteases"/>
    <property type="match status" value="1"/>
</dbReference>
<dbReference type="KEGG" id="cmd:B841_10480"/>
<dbReference type="OrthoDB" id="4399934at2"/>
<feature type="signal peptide" evidence="2">
    <location>
        <begin position="1"/>
        <end position="30"/>
    </location>
</feature>
<feature type="compositionally biased region" description="Polar residues" evidence="1">
    <location>
        <begin position="319"/>
        <end position="335"/>
    </location>
</feature>
<evidence type="ECO:0000256" key="2">
    <source>
        <dbReference type="SAM" id="SignalP"/>
    </source>
</evidence>
<keyword evidence="5" id="KW-1185">Reference proteome</keyword>
<evidence type="ECO:0000259" key="3">
    <source>
        <dbReference type="Pfam" id="PF00089"/>
    </source>
</evidence>
<dbReference type="HOGENOM" id="CLU_061129_0_0_11"/>